<sequence>MNKIQLFIALAVVLNLAFPKPILANSQIFYADSVYGVGNQTYQSNHALGEPDGLKADFFNQNTYITLSFGEGVETTGDLTIYFNIFNYGAGYRVEFLDSNLVETQTSSAIFPLATTEITIDYTGEIPYGYVTITSIENETWSLDAVMTTVTEEAVPETTDEPEEIPVLISEETCNGNQGLVIKRIDDDNLTANANTTVYVVGCDGTSHVFPNELTYQTWWPDFESLSFVESSFLAQHGLGNNVTVRPGTYLVKLATDPKVYAVEPGGILRWIPNEATAQALYGNNWNQIVIDISDELFADYTIGEDLTDTIYPEAVIGFLPVEGRVVYLSNSSYYNLPGDTINSLRLNTKFLVPLSAEIMTTYSDGGDLIYDEAIAFPF</sequence>
<comment type="caution">
    <text evidence="2">The sequence shown here is derived from an EMBL/GenBank/DDBJ whole genome shotgun (WGS) entry which is preliminary data.</text>
</comment>
<reference evidence="2 3" key="1">
    <citation type="journal article" date="2015" name="Nature">
        <title>rRNA introns, odd ribosomes, and small enigmatic genomes across a large radiation of phyla.</title>
        <authorList>
            <person name="Brown C.T."/>
            <person name="Hug L.A."/>
            <person name="Thomas B.C."/>
            <person name="Sharon I."/>
            <person name="Castelle C.J."/>
            <person name="Singh A."/>
            <person name="Wilkins M.J."/>
            <person name="Williams K.H."/>
            <person name="Banfield J.F."/>
        </authorList>
    </citation>
    <scope>NUCLEOTIDE SEQUENCE [LARGE SCALE GENOMIC DNA]</scope>
</reference>
<proteinExistence type="predicted"/>
<evidence type="ECO:0000256" key="1">
    <source>
        <dbReference type="SAM" id="SignalP"/>
    </source>
</evidence>
<name>A0A0G1JD52_9BACT</name>
<gene>
    <name evidence="2" type="ORF">UW63_C0061G0002</name>
</gene>
<keyword evidence="1" id="KW-0732">Signal</keyword>
<evidence type="ECO:0000313" key="2">
    <source>
        <dbReference type="EMBL" id="KKT69230.1"/>
    </source>
</evidence>
<evidence type="ECO:0000313" key="3">
    <source>
        <dbReference type="Proteomes" id="UP000034154"/>
    </source>
</evidence>
<organism evidence="2 3">
    <name type="scientific">Candidatus Uhrbacteria bacterium GW2011_GWF2_44_350</name>
    <dbReference type="NCBI Taxonomy" id="1619000"/>
    <lineage>
        <taxon>Bacteria</taxon>
        <taxon>Candidatus Uhriibacteriota</taxon>
    </lineage>
</organism>
<dbReference type="EMBL" id="LCJB01000061">
    <property type="protein sequence ID" value="KKT69230.1"/>
    <property type="molecule type" value="Genomic_DNA"/>
</dbReference>
<accession>A0A0G1JD52</accession>
<protein>
    <submittedName>
        <fullName evidence="2">Uncharacterized protein</fullName>
    </submittedName>
</protein>
<feature type="signal peptide" evidence="1">
    <location>
        <begin position="1"/>
        <end position="24"/>
    </location>
</feature>
<dbReference type="AlphaFoldDB" id="A0A0G1JD52"/>
<dbReference type="Proteomes" id="UP000034154">
    <property type="component" value="Unassembled WGS sequence"/>
</dbReference>
<feature type="chain" id="PRO_5002537962" evidence="1">
    <location>
        <begin position="25"/>
        <end position="379"/>
    </location>
</feature>